<evidence type="ECO:0000313" key="6">
    <source>
        <dbReference type="Proteomes" id="UP000253606"/>
    </source>
</evidence>
<feature type="domain" description="HTH hxlR-type" evidence="4">
    <location>
        <begin position="24"/>
        <end position="122"/>
    </location>
</feature>
<keyword evidence="6" id="KW-1185">Reference proteome</keyword>
<keyword evidence="1" id="KW-0805">Transcription regulation</keyword>
<gene>
    <name evidence="5" type="ORF">ACPOL_4491</name>
</gene>
<dbReference type="AlphaFoldDB" id="A0A2Z5G3I9"/>
<name>A0A2Z5G3I9_9BACT</name>
<dbReference type="OrthoDB" id="9791143at2"/>
<keyword evidence="2" id="KW-0238">DNA-binding</keyword>
<dbReference type="KEGG" id="abas:ACPOL_4491"/>
<dbReference type="PANTHER" id="PTHR33204:SF37">
    <property type="entry name" value="HTH-TYPE TRANSCRIPTIONAL REGULATOR YODB"/>
    <property type="match status" value="1"/>
</dbReference>
<dbReference type="PANTHER" id="PTHR33204">
    <property type="entry name" value="TRANSCRIPTIONAL REGULATOR, MARR FAMILY"/>
    <property type="match status" value="1"/>
</dbReference>
<evidence type="ECO:0000256" key="3">
    <source>
        <dbReference type="ARBA" id="ARBA00023163"/>
    </source>
</evidence>
<reference evidence="5 6" key="1">
    <citation type="journal article" date="2018" name="Front. Microbiol.">
        <title>Hydrolytic Capabilities as a Key to Environmental Success: Chitinolytic and Cellulolytic Acidobacteria From Acidic Sub-arctic Soils and Boreal Peatlands.</title>
        <authorList>
            <person name="Belova S.E."/>
            <person name="Ravin N.V."/>
            <person name="Pankratov T.A."/>
            <person name="Rakitin A.L."/>
            <person name="Ivanova A.A."/>
            <person name="Beletsky A.V."/>
            <person name="Mardanov A.V."/>
            <person name="Sinninghe Damste J.S."/>
            <person name="Dedysh S.N."/>
        </authorList>
    </citation>
    <scope>NUCLEOTIDE SEQUENCE [LARGE SCALE GENOMIC DNA]</scope>
    <source>
        <strain evidence="5 6">SBC82</strain>
    </source>
</reference>
<dbReference type="EMBL" id="CP030840">
    <property type="protein sequence ID" value="AXC13763.1"/>
    <property type="molecule type" value="Genomic_DNA"/>
</dbReference>
<dbReference type="Pfam" id="PF01638">
    <property type="entry name" value="HxlR"/>
    <property type="match status" value="1"/>
</dbReference>
<evidence type="ECO:0000259" key="4">
    <source>
        <dbReference type="PROSITE" id="PS51118"/>
    </source>
</evidence>
<organism evidence="5 6">
    <name type="scientific">Acidisarcina polymorpha</name>
    <dbReference type="NCBI Taxonomy" id="2211140"/>
    <lineage>
        <taxon>Bacteria</taxon>
        <taxon>Pseudomonadati</taxon>
        <taxon>Acidobacteriota</taxon>
        <taxon>Terriglobia</taxon>
        <taxon>Terriglobales</taxon>
        <taxon>Acidobacteriaceae</taxon>
        <taxon>Acidisarcina</taxon>
    </lineage>
</organism>
<dbReference type="PROSITE" id="PS51118">
    <property type="entry name" value="HTH_HXLR"/>
    <property type="match status" value="1"/>
</dbReference>
<dbReference type="SUPFAM" id="SSF46785">
    <property type="entry name" value="Winged helix' DNA-binding domain"/>
    <property type="match status" value="1"/>
</dbReference>
<dbReference type="InterPro" id="IPR036390">
    <property type="entry name" value="WH_DNA-bd_sf"/>
</dbReference>
<dbReference type="GO" id="GO:0003677">
    <property type="term" value="F:DNA binding"/>
    <property type="evidence" value="ECO:0007669"/>
    <property type="project" value="UniProtKB-KW"/>
</dbReference>
<dbReference type="Proteomes" id="UP000253606">
    <property type="component" value="Chromosome"/>
</dbReference>
<evidence type="ECO:0000256" key="1">
    <source>
        <dbReference type="ARBA" id="ARBA00023015"/>
    </source>
</evidence>
<dbReference type="InterPro" id="IPR036388">
    <property type="entry name" value="WH-like_DNA-bd_sf"/>
</dbReference>
<keyword evidence="3" id="KW-0804">Transcription</keyword>
<proteinExistence type="predicted"/>
<dbReference type="InterPro" id="IPR002577">
    <property type="entry name" value="HTH_HxlR"/>
</dbReference>
<evidence type="ECO:0000256" key="2">
    <source>
        <dbReference type="ARBA" id="ARBA00023125"/>
    </source>
</evidence>
<evidence type="ECO:0000313" key="5">
    <source>
        <dbReference type="EMBL" id="AXC13763.1"/>
    </source>
</evidence>
<dbReference type="RefSeq" id="WP_114208678.1">
    <property type="nucleotide sequence ID" value="NZ_CP030840.1"/>
</dbReference>
<protein>
    <submittedName>
        <fullName evidence="5">Redox-sensing transcriptional regulator QorR</fullName>
    </submittedName>
</protein>
<accession>A0A2Z5G3I9</accession>
<dbReference type="Gene3D" id="1.10.10.10">
    <property type="entry name" value="Winged helix-like DNA-binding domain superfamily/Winged helix DNA-binding domain"/>
    <property type="match status" value="1"/>
</dbReference>
<sequence>MFKQAHSARRPRRQQTGNLCAADCPSRIVLDHISTRWSSLILVMLLERTHRFSELTRRIGGVSERMLAHSLQALESDGFVLRVVYPTKPPKVEYSLTPLGRELAAHVQALTQWVENNVSRVLDYREATSR</sequence>